<organism evidence="1 2">
    <name type="scientific">Candidatus Sulfobium mesophilum</name>
    <dbReference type="NCBI Taxonomy" id="2016548"/>
    <lineage>
        <taxon>Bacteria</taxon>
        <taxon>Pseudomonadati</taxon>
        <taxon>Nitrospirota</taxon>
        <taxon>Nitrospiria</taxon>
        <taxon>Nitrospirales</taxon>
        <taxon>Nitrospiraceae</taxon>
        <taxon>Candidatus Sulfobium</taxon>
    </lineage>
</organism>
<gene>
    <name evidence="1" type="ORF">NBG4_630017</name>
</gene>
<name>A0A2U3QJT0_9BACT</name>
<evidence type="ECO:0000313" key="2">
    <source>
        <dbReference type="Proteomes" id="UP000245125"/>
    </source>
</evidence>
<keyword evidence="2" id="KW-1185">Reference proteome</keyword>
<protein>
    <submittedName>
        <fullName evidence="1">Uncharacterized protein</fullName>
    </submittedName>
</protein>
<proteinExistence type="predicted"/>
<accession>A0A2U3QJT0</accession>
<dbReference type="AlphaFoldDB" id="A0A2U3QJT0"/>
<reference evidence="2" key="1">
    <citation type="submission" date="2018-03" db="EMBL/GenBank/DDBJ databases">
        <authorList>
            <person name="Zecchin S."/>
        </authorList>
    </citation>
    <scope>NUCLEOTIDE SEQUENCE [LARGE SCALE GENOMIC DNA]</scope>
</reference>
<dbReference type="EMBL" id="OUUY01000112">
    <property type="protein sequence ID" value="SPQ01647.1"/>
    <property type="molecule type" value="Genomic_DNA"/>
</dbReference>
<sequence length="57" mass="6131">MCANPAPWVRLPLSPPFLALNINGLRLKLVLIFDITLVGPVESGAHAKIRSVANKPT</sequence>
<dbReference type="Proteomes" id="UP000245125">
    <property type="component" value="Unassembled WGS sequence"/>
</dbReference>
<evidence type="ECO:0000313" key="1">
    <source>
        <dbReference type="EMBL" id="SPQ01647.1"/>
    </source>
</evidence>